<keyword evidence="3" id="KW-1185">Reference proteome</keyword>
<evidence type="ECO:0000313" key="2">
    <source>
        <dbReference type="EMBL" id="EEP79400.1"/>
    </source>
</evidence>
<dbReference type="VEuPathDB" id="FungiDB:UREG_04246"/>
<dbReference type="SUPFAM" id="SSF56112">
    <property type="entry name" value="Protein kinase-like (PK-like)"/>
    <property type="match status" value="1"/>
</dbReference>
<dbReference type="RefSeq" id="XP_002544729.1">
    <property type="nucleotide sequence ID" value="XM_002544683.1"/>
</dbReference>
<dbReference type="PANTHER" id="PTHR21310">
    <property type="entry name" value="AMINOGLYCOSIDE PHOSPHOTRANSFERASE-RELATED-RELATED"/>
    <property type="match status" value="1"/>
</dbReference>
<dbReference type="InterPro" id="IPR002575">
    <property type="entry name" value="Aminoglycoside_PTrfase"/>
</dbReference>
<dbReference type="InParanoid" id="C4JN38"/>
<evidence type="ECO:0000313" key="3">
    <source>
        <dbReference type="Proteomes" id="UP000002058"/>
    </source>
</evidence>
<dbReference type="GeneID" id="8437095"/>
<gene>
    <name evidence="2" type="ORF">UREG_04246</name>
</gene>
<dbReference type="InterPro" id="IPR051678">
    <property type="entry name" value="AGP_Transferase"/>
</dbReference>
<dbReference type="OMA" id="YAWNEEM"/>
<protein>
    <recommendedName>
        <fullName evidence="1">Aminoglycoside phosphotransferase domain-containing protein</fullName>
    </recommendedName>
</protein>
<dbReference type="InterPro" id="IPR011009">
    <property type="entry name" value="Kinase-like_dom_sf"/>
</dbReference>
<dbReference type="Gene3D" id="3.30.200.20">
    <property type="entry name" value="Phosphorylase Kinase, domain 1"/>
    <property type="match status" value="1"/>
</dbReference>
<dbReference type="OrthoDB" id="10003767at2759"/>
<feature type="domain" description="Aminoglycoside phosphotransferase" evidence="1">
    <location>
        <begin position="109"/>
        <end position="365"/>
    </location>
</feature>
<organism evidence="2 3">
    <name type="scientific">Uncinocarpus reesii (strain UAMH 1704)</name>
    <dbReference type="NCBI Taxonomy" id="336963"/>
    <lineage>
        <taxon>Eukaryota</taxon>
        <taxon>Fungi</taxon>
        <taxon>Dikarya</taxon>
        <taxon>Ascomycota</taxon>
        <taxon>Pezizomycotina</taxon>
        <taxon>Eurotiomycetes</taxon>
        <taxon>Eurotiomycetidae</taxon>
        <taxon>Onygenales</taxon>
        <taxon>Onygenaceae</taxon>
        <taxon>Uncinocarpus</taxon>
    </lineage>
</organism>
<dbReference type="HOGENOM" id="CLU_027206_1_1_1"/>
<dbReference type="PANTHER" id="PTHR21310:SF51">
    <property type="entry name" value="AMINOGLYCOSIDE PHOSPHOTRANSFERASE DOMAIN-CONTAINING PROTEIN"/>
    <property type="match status" value="1"/>
</dbReference>
<evidence type="ECO:0000259" key="1">
    <source>
        <dbReference type="Pfam" id="PF01636"/>
    </source>
</evidence>
<reference evidence="3" key="1">
    <citation type="journal article" date="2009" name="Genome Res.">
        <title>Comparative genomic analyses of the human fungal pathogens Coccidioides and their relatives.</title>
        <authorList>
            <person name="Sharpton T.J."/>
            <person name="Stajich J.E."/>
            <person name="Rounsley S.D."/>
            <person name="Gardner M.J."/>
            <person name="Wortman J.R."/>
            <person name="Jordar V.S."/>
            <person name="Maiti R."/>
            <person name="Kodira C.D."/>
            <person name="Neafsey D.E."/>
            <person name="Zeng Q."/>
            <person name="Hung C.-Y."/>
            <person name="McMahan C."/>
            <person name="Muszewska A."/>
            <person name="Grynberg M."/>
            <person name="Mandel M.A."/>
            <person name="Kellner E.M."/>
            <person name="Barker B.M."/>
            <person name="Galgiani J.N."/>
            <person name="Orbach M.J."/>
            <person name="Kirkland T.N."/>
            <person name="Cole G.T."/>
            <person name="Henn M.R."/>
            <person name="Birren B.W."/>
            <person name="Taylor J.W."/>
        </authorList>
    </citation>
    <scope>NUCLEOTIDE SEQUENCE [LARGE SCALE GENOMIC DNA]</scope>
    <source>
        <strain evidence="3">UAMH 1704</strain>
    </source>
</reference>
<dbReference type="Gene3D" id="3.90.1200.10">
    <property type="match status" value="1"/>
</dbReference>
<accession>C4JN38</accession>
<sequence>MGAFLAALCVLVKSSMLVIGTFTSLISVDFASFVNLVCLSSMNETAIQTNRLEVRFGSLVNITETSLLQLAARFYWQRTGIFDPFGRLIDSLNGSYNIVHIVEFRAGEKYVIRIPATGWGDRFTQSARRAFVAQIRTMQYIKKNTTLPIPEIYGYNDGFRNEIGAPFMVMGYVHGVPVNKRWFDESGPGILEERRLRILDSLAETMSQLQNLKFDRIGTLVFDQGGLTIGPCYRWYDGTFGQADYGKVLRVEESGPFSSSQEYLQHCLASREGGEISKDPIVNAGSRALLEMIISCLPPSTNGKSDNESFVLGLQDFNWQNIMTDETGRVTGIVDWDNVQTMPRHFGYACFPFWLAVDWNPVLYHFRLRRSFKENTPEALRYYRQVYYNMMAKYLHNVSDLRLVRKSHIFGSLLTAATNPTTREHIVRKILEEAMGADEQAEDVRKLIRMASGGLSATEEDSILQGFRTLLFVPN</sequence>
<dbReference type="Pfam" id="PF01636">
    <property type="entry name" value="APH"/>
    <property type="match status" value="1"/>
</dbReference>
<proteinExistence type="predicted"/>
<dbReference type="Proteomes" id="UP000002058">
    <property type="component" value="Unassembled WGS sequence"/>
</dbReference>
<dbReference type="EMBL" id="CH476616">
    <property type="protein sequence ID" value="EEP79400.1"/>
    <property type="molecule type" value="Genomic_DNA"/>
</dbReference>
<dbReference type="AlphaFoldDB" id="C4JN38"/>
<dbReference type="eggNOG" id="ENOG502S3GD">
    <property type="taxonomic scope" value="Eukaryota"/>
</dbReference>
<name>C4JN38_UNCRE</name>
<dbReference type="KEGG" id="ure:UREG_04246"/>